<accession>A0A834I2J2</accession>
<comment type="caution">
    <text evidence="1">The sequence shown here is derived from an EMBL/GenBank/DDBJ whole genome shotgun (WGS) entry which is preliminary data.</text>
</comment>
<organism evidence="1 2">
    <name type="scientific">Rhynchophorus ferrugineus</name>
    <name type="common">Red palm weevil</name>
    <name type="synonym">Curculio ferrugineus</name>
    <dbReference type="NCBI Taxonomy" id="354439"/>
    <lineage>
        <taxon>Eukaryota</taxon>
        <taxon>Metazoa</taxon>
        <taxon>Ecdysozoa</taxon>
        <taxon>Arthropoda</taxon>
        <taxon>Hexapoda</taxon>
        <taxon>Insecta</taxon>
        <taxon>Pterygota</taxon>
        <taxon>Neoptera</taxon>
        <taxon>Endopterygota</taxon>
        <taxon>Coleoptera</taxon>
        <taxon>Polyphaga</taxon>
        <taxon>Cucujiformia</taxon>
        <taxon>Curculionidae</taxon>
        <taxon>Dryophthorinae</taxon>
        <taxon>Rhynchophorus</taxon>
    </lineage>
</organism>
<dbReference type="EMBL" id="JAACXV010013977">
    <property type="protein sequence ID" value="KAF7271312.1"/>
    <property type="molecule type" value="Genomic_DNA"/>
</dbReference>
<name>A0A834I2J2_RHYFE</name>
<dbReference type="Proteomes" id="UP000625711">
    <property type="component" value="Unassembled WGS sequence"/>
</dbReference>
<keyword evidence="2" id="KW-1185">Reference proteome</keyword>
<evidence type="ECO:0000313" key="2">
    <source>
        <dbReference type="Proteomes" id="UP000625711"/>
    </source>
</evidence>
<proteinExistence type="predicted"/>
<evidence type="ECO:0000313" key="1">
    <source>
        <dbReference type="EMBL" id="KAF7271312.1"/>
    </source>
</evidence>
<sequence length="93" mass="10438">MSNFRVKLHEIYQLGSLLSRHLHKAPAVWAASFCGDPSTSPHPPSSRPVICWSMAVSGDKKMDFLSSLFAINQRMVFFSRGFADTSQKISDMF</sequence>
<gene>
    <name evidence="1" type="ORF">GWI33_015784</name>
</gene>
<feature type="non-terminal residue" evidence="1">
    <location>
        <position position="93"/>
    </location>
</feature>
<reference evidence="1" key="1">
    <citation type="submission" date="2020-08" db="EMBL/GenBank/DDBJ databases">
        <title>Genome sequencing and assembly of the red palm weevil Rhynchophorus ferrugineus.</title>
        <authorList>
            <person name="Dias G.B."/>
            <person name="Bergman C.M."/>
            <person name="Manee M."/>
        </authorList>
    </citation>
    <scope>NUCLEOTIDE SEQUENCE</scope>
    <source>
        <strain evidence="1">AA-2017</strain>
        <tissue evidence="1">Whole larva</tissue>
    </source>
</reference>
<protein>
    <submittedName>
        <fullName evidence="1">Uncharacterized protein</fullName>
    </submittedName>
</protein>
<dbReference type="AlphaFoldDB" id="A0A834I2J2"/>